<dbReference type="HOGENOM" id="CLU_102310_1_0_1"/>
<comment type="function">
    <text evidence="1 8">Plays an essential role in the assembly of succinate dehydrogenase (SDH), an enzyme complex (also referred to as respiratory complex II) that is a component of both the tricarboxylic acid (TCA) cycle and the mitochondrial electron transport chain, and which couples the oxidation of succinate to fumarate with the reduction of ubiquinone (coenzyme Q) to ubiquinol. Promotes maturation of the iron-sulfur protein subunit of the SDH catalytic dimer, protecting it from the deleterious effects of oxidants. May act together with SDHAF1.</text>
</comment>
<keyword evidence="7 8" id="KW-0143">Chaperone</keyword>
<keyword evidence="5" id="KW-0809">Transit peptide</keyword>
<dbReference type="PANTHER" id="PTHR13137">
    <property type="entry name" value="DC11 ACN9 HOMOLOG"/>
    <property type="match status" value="1"/>
</dbReference>
<dbReference type="GO" id="GO:0005758">
    <property type="term" value="C:mitochondrial intermembrane space"/>
    <property type="evidence" value="ECO:0007669"/>
    <property type="project" value="TreeGrafter"/>
</dbReference>
<comment type="subunit">
    <text evidence="4 8">Interacts with the iron-sulfur protein subunit within the SDH catalytic dimer.</text>
</comment>
<dbReference type="RefSeq" id="XP_007752650.1">
    <property type="nucleotide sequence ID" value="XM_007754460.1"/>
</dbReference>
<proteinExistence type="inferred from homology"/>
<dbReference type="EMBL" id="AMGW01000001">
    <property type="protein sequence ID" value="EXJ64083.1"/>
    <property type="molecule type" value="Genomic_DNA"/>
</dbReference>
<evidence type="ECO:0000256" key="7">
    <source>
        <dbReference type="ARBA" id="ARBA00023186"/>
    </source>
</evidence>
<dbReference type="eggNOG" id="KOG4100">
    <property type="taxonomic scope" value="Eukaryota"/>
</dbReference>
<evidence type="ECO:0000256" key="2">
    <source>
        <dbReference type="ARBA" id="ARBA00004305"/>
    </source>
</evidence>
<dbReference type="AlphaFoldDB" id="W9W7Z5"/>
<evidence type="ECO:0000256" key="4">
    <source>
        <dbReference type="ARBA" id="ARBA00011273"/>
    </source>
</evidence>
<evidence type="ECO:0000256" key="8">
    <source>
        <dbReference type="RuleBase" id="RU368039"/>
    </source>
</evidence>
<dbReference type="STRING" id="1182544.W9W7Z5"/>
<accession>W9W7Z5</accession>
<evidence type="ECO:0000256" key="9">
    <source>
        <dbReference type="SAM" id="MobiDB-lite"/>
    </source>
</evidence>
<comment type="similarity">
    <text evidence="3 8">Belongs to the complex I LYR family. SDHAF3 subfamily.</text>
</comment>
<keyword evidence="11" id="KW-1185">Reference proteome</keyword>
<dbReference type="CDD" id="cd20270">
    <property type="entry name" value="Complex1_LYR_SDHAF3_LYRM10"/>
    <property type="match status" value="1"/>
</dbReference>
<gene>
    <name evidence="10" type="ORF">A1O7_00419</name>
</gene>
<dbReference type="GeneID" id="19175035"/>
<evidence type="ECO:0000313" key="11">
    <source>
        <dbReference type="Proteomes" id="UP000019473"/>
    </source>
</evidence>
<feature type="region of interest" description="Disordered" evidence="9">
    <location>
        <begin position="124"/>
        <end position="151"/>
    </location>
</feature>
<evidence type="ECO:0000256" key="1">
    <source>
        <dbReference type="ARBA" id="ARBA00003675"/>
    </source>
</evidence>
<evidence type="ECO:0000256" key="6">
    <source>
        <dbReference type="ARBA" id="ARBA00023128"/>
    </source>
</evidence>
<dbReference type="OrthoDB" id="278329at2759"/>
<evidence type="ECO:0000256" key="3">
    <source>
        <dbReference type="ARBA" id="ARBA00006020"/>
    </source>
</evidence>
<evidence type="ECO:0000313" key="10">
    <source>
        <dbReference type="EMBL" id="EXJ64083.1"/>
    </source>
</evidence>
<dbReference type="PANTHER" id="PTHR13137:SF6">
    <property type="entry name" value="SUCCINATE DEHYDROGENASE ASSEMBLY FACTOR 3, MITOCHONDRIAL"/>
    <property type="match status" value="1"/>
</dbReference>
<dbReference type="InterPro" id="IPR008381">
    <property type="entry name" value="SDHAF3/Sdh7"/>
</dbReference>
<feature type="compositionally biased region" description="Basic and acidic residues" evidence="9">
    <location>
        <begin position="139"/>
        <end position="151"/>
    </location>
</feature>
<dbReference type="GO" id="GO:0005759">
    <property type="term" value="C:mitochondrial matrix"/>
    <property type="evidence" value="ECO:0007669"/>
    <property type="project" value="UniProtKB-SubCell"/>
</dbReference>
<protein>
    <recommendedName>
        <fullName evidence="8">Succinate dehydrogenase assembly factor 3</fullName>
        <shortName evidence="8">SDH assembly factor 3</shortName>
        <shortName evidence="8">SDHAF3</shortName>
    </recommendedName>
</protein>
<dbReference type="Pfam" id="PF13233">
    <property type="entry name" value="Complex1_LYR_2"/>
    <property type="match status" value="1"/>
</dbReference>
<name>W9W7Z5_9EURO</name>
<dbReference type="GO" id="GO:0034553">
    <property type="term" value="P:mitochondrial respiratory chain complex II assembly"/>
    <property type="evidence" value="ECO:0007669"/>
    <property type="project" value="UniProtKB-UniRule"/>
</dbReference>
<keyword evidence="6 8" id="KW-0496">Mitochondrion</keyword>
<organism evidence="10 11">
    <name type="scientific">Cladophialophora yegresii CBS 114405</name>
    <dbReference type="NCBI Taxonomy" id="1182544"/>
    <lineage>
        <taxon>Eukaryota</taxon>
        <taxon>Fungi</taxon>
        <taxon>Dikarya</taxon>
        <taxon>Ascomycota</taxon>
        <taxon>Pezizomycotina</taxon>
        <taxon>Eurotiomycetes</taxon>
        <taxon>Chaetothyriomycetidae</taxon>
        <taxon>Chaetothyriales</taxon>
        <taxon>Herpotrichiellaceae</taxon>
        <taxon>Cladophialophora</taxon>
    </lineage>
</organism>
<dbReference type="GO" id="GO:0006105">
    <property type="term" value="P:succinate metabolic process"/>
    <property type="evidence" value="ECO:0007669"/>
    <property type="project" value="TreeGrafter"/>
</dbReference>
<evidence type="ECO:0000256" key="5">
    <source>
        <dbReference type="ARBA" id="ARBA00022946"/>
    </source>
</evidence>
<dbReference type="Proteomes" id="UP000019473">
    <property type="component" value="Unassembled WGS sequence"/>
</dbReference>
<comment type="caution">
    <text evidence="10">The sequence shown here is derived from an EMBL/GenBank/DDBJ whole genome shotgun (WGS) entry which is preliminary data.</text>
</comment>
<sequence>MRPSPRLLAAPATAPFRPGQRAPALALLPPIPLYRRLLRIHRKKLGPEERVFGDTYLKSEFRRHKDVENPLHIVGFLSEWQQYGQQLEGEDWKEQKIEPALLDRMSDQQVGQMYELMLAIQKRGRDSVDEEEEGPILRAIEEATKSGSDKS</sequence>
<dbReference type="VEuPathDB" id="FungiDB:A1O7_00419"/>
<comment type="subcellular location">
    <subcellularLocation>
        <location evidence="2 8">Mitochondrion matrix</location>
    </subcellularLocation>
</comment>
<reference evidence="10 11" key="1">
    <citation type="submission" date="2013-03" db="EMBL/GenBank/DDBJ databases">
        <title>The Genome Sequence of Cladophialophora yegresii CBS 114405.</title>
        <authorList>
            <consortium name="The Broad Institute Genomics Platform"/>
            <person name="Cuomo C."/>
            <person name="de Hoog S."/>
            <person name="Gorbushina A."/>
            <person name="Walker B."/>
            <person name="Young S.K."/>
            <person name="Zeng Q."/>
            <person name="Gargeya S."/>
            <person name="Fitzgerald M."/>
            <person name="Haas B."/>
            <person name="Abouelleil A."/>
            <person name="Allen A.W."/>
            <person name="Alvarado L."/>
            <person name="Arachchi H.M."/>
            <person name="Berlin A.M."/>
            <person name="Chapman S.B."/>
            <person name="Gainer-Dewar J."/>
            <person name="Goldberg J."/>
            <person name="Griggs A."/>
            <person name="Gujja S."/>
            <person name="Hansen M."/>
            <person name="Howarth C."/>
            <person name="Imamovic A."/>
            <person name="Ireland A."/>
            <person name="Larimer J."/>
            <person name="McCowan C."/>
            <person name="Murphy C."/>
            <person name="Pearson M."/>
            <person name="Poon T.W."/>
            <person name="Priest M."/>
            <person name="Roberts A."/>
            <person name="Saif S."/>
            <person name="Shea T."/>
            <person name="Sisk P."/>
            <person name="Sykes S."/>
            <person name="Wortman J."/>
            <person name="Nusbaum C."/>
            <person name="Birren B."/>
        </authorList>
    </citation>
    <scope>NUCLEOTIDE SEQUENCE [LARGE SCALE GENOMIC DNA]</scope>
    <source>
        <strain evidence="10 11">CBS 114405</strain>
    </source>
</reference>